<evidence type="ECO:0000256" key="1">
    <source>
        <dbReference type="SAM" id="Phobius"/>
    </source>
</evidence>
<dbReference type="OrthoDB" id="5125716at2"/>
<dbReference type="AlphaFoldDB" id="A0A182C1M6"/>
<dbReference type="RefSeq" id="WP_096380506.1">
    <property type="nucleotide sequence ID" value="NZ_AP017457.1"/>
</dbReference>
<evidence type="ECO:0000313" key="3">
    <source>
        <dbReference type="Proteomes" id="UP000243847"/>
    </source>
</evidence>
<keyword evidence="1" id="KW-0812">Transmembrane</keyword>
<feature type="transmembrane region" description="Helical" evidence="1">
    <location>
        <begin position="93"/>
        <end position="112"/>
    </location>
</feature>
<evidence type="ECO:0000313" key="2">
    <source>
        <dbReference type="EMBL" id="BAU98817.1"/>
    </source>
</evidence>
<feature type="transmembrane region" description="Helical" evidence="1">
    <location>
        <begin position="12"/>
        <end position="30"/>
    </location>
</feature>
<dbReference type="Proteomes" id="UP000243847">
    <property type="component" value="Chromosome sequence1"/>
</dbReference>
<keyword evidence="1" id="KW-1133">Transmembrane helix</keyword>
<feature type="transmembrane region" description="Helical" evidence="1">
    <location>
        <begin position="36"/>
        <end position="56"/>
    </location>
</feature>
<gene>
    <name evidence="2" type="ORF">AUMI_12750</name>
</gene>
<feature type="transmembrane region" description="Helical" evidence="1">
    <location>
        <begin position="63"/>
        <end position="81"/>
    </location>
</feature>
<proteinExistence type="predicted"/>
<name>A0A182C1M6_9MICO</name>
<keyword evidence="1" id="KW-0472">Membrane</keyword>
<protein>
    <submittedName>
        <fullName evidence="2">Uncharacterized protein</fullName>
    </submittedName>
</protein>
<sequence length="118" mass="12983">MAKKSAEPELIRPGIVPGLAGVIAMFVGMGVYGTDWYITVLFVVSILAAILAVFSWQSINSKRWLFTPLFVAIAIYWNPIYRLTDGITPGIQWWMLLQVAAAAVFFLGGFMIKTPAGK</sequence>
<dbReference type="InterPro" id="IPR046548">
    <property type="entry name" value="DUF6804"/>
</dbReference>
<dbReference type="Pfam" id="PF20619">
    <property type="entry name" value="DUF6804"/>
    <property type="match status" value="1"/>
</dbReference>
<accession>A0A182C1M6</accession>
<dbReference type="GeneID" id="80451460"/>
<dbReference type="EMBL" id="AP017457">
    <property type="protein sequence ID" value="BAU98817.1"/>
    <property type="molecule type" value="Genomic_DNA"/>
</dbReference>
<dbReference type="KEGG" id="amin:AUMI_12750"/>
<reference evidence="2 3" key="1">
    <citation type="journal article" date="2016" name="Genome Announc.">
        <title>Complete Genome Sequence of Aurantimicrobium minutum Type Strain KNCT, a Planktonic Ultramicrobacterium Isolated from River Water.</title>
        <authorList>
            <person name="Nakai R."/>
            <person name="Fujisawa T."/>
            <person name="Nakamura Y."/>
            <person name="Nishide H."/>
            <person name="Uchiyama I."/>
            <person name="Baba T."/>
            <person name="Toyoda A."/>
            <person name="Fujiyama A."/>
            <person name="Naganuma T."/>
            <person name="Niki H."/>
        </authorList>
    </citation>
    <scope>NUCLEOTIDE SEQUENCE [LARGE SCALE GENOMIC DNA]</scope>
    <source>
        <strain evidence="2 3">KNC</strain>
    </source>
</reference>
<organism evidence="2 3">
    <name type="scientific">Aurantimicrobium minutum</name>
    <dbReference type="NCBI Taxonomy" id="708131"/>
    <lineage>
        <taxon>Bacteria</taxon>
        <taxon>Bacillati</taxon>
        <taxon>Actinomycetota</taxon>
        <taxon>Actinomycetes</taxon>
        <taxon>Micrococcales</taxon>
        <taxon>Microbacteriaceae</taxon>
        <taxon>Aurantimicrobium</taxon>
    </lineage>
</organism>